<dbReference type="AlphaFoldDB" id="A0A921HW75"/>
<name>A0A921HW75_9BACT</name>
<proteinExistence type="predicted"/>
<gene>
    <name evidence="2" type="ORF">K8W02_04065</name>
</gene>
<dbReference type="Proteomes" id="UP000717835">
    <property type="component" value="Unassembled WGS sequence"/>
</dbReference>
<sequence>MKRHFWLLTLLLLPGISRGQEKVEDDFERYAREQEAAFSEYVGHEEKNFKAYYDSINREFAQYLAEAWPDYPLKKKEPPIKKPVPPTVYKPDTPRPLPARQPVKHTEKPQPPRIPLVDKRKNPANRPLPKIPVAVPDNSLRLSFYGTQIALAKAACNLPRLAGADEQSVANYWNALTQLPYIDWTNEIRQLQSSLGLNDWGMYLLINRTFEAKFPGRPDNEQTVFTVFTLNQLGYKAKIGRSHQTLLPLIAFNCNVFNATFFRYGNENGTVYTVYNPGHADLTTIQSCRMEYGGATRLMDMSLTTIPALYTQAALQPLKVGEQSYNLSYDKNYMQLLGTYPCVDFRLYAESTPSEAFLQSMEKQLRPLVHNKSQEEAVNALLRFVQYGFKYKTDDEQFGYERWFFPEETVASAYSDCEDRAILFSQLVRRLLNMEVVLVYYPGRHLATAVRFDNPDTTGDYLNVDGKKFLICDPTYIGATLGMGMPQLRQVPIEVIRLKE</sequence>
<reference evidence="2" key="2">
    <citation type="submission" date="2021-09" db="EMBL/GenBank/DDBJ databases">
        <authorList>
            <person name="Gilroy R."/>
        </authorList>
    </citation>
    <scope>NUCLEOTIDE SEQUENCE</scope>
    <source>
        <strain evidence="2">CHK55-1828</strain>
    </source>
</reference>
<organism evidence="2 3">
    <name type="scientific">Mediterranea massiliensis</name>
    <dbReference type="NCBI Taxonomy" id="1841865"/>
    <lineage>
        <taxon>Bacteria</taxon>
        <taxon>Pseudomonadati</taxon>
        <taxon>Bacteroidota</taxon>
        <taxon>Bacteroidia</taxon>
        <taxon>Bacteroidales</taxon>
        <taxon>Bacteroidaceae</taxon>
        <taxon>Mediterranea</taxon>
    </lineage>
</organism>
<feature type="compositionally biased region" description="Basic and acidic residues" evidence="1">
    <location>
        <begin position="104"/>
        <end position="121"/>
    </location>
</feature>
<evidence type="ECO:0000256" key="1">
    <source>
        <dbReference type="SAM" id="MobiDB-lite"/>
    </source>
</evidence>
<dbReference type="EMBL" id="DYVX01000035">
    <property type="protein sequence ID" value="HJF91547.1"/>
    <property type="molecule type" value="Genomic_DNA"/>
</dbReference>
<accession>A0A921HW75</accession>
<evidence type="ECO:0000313" key="2">
    <source>
        <dbReference type="EMBL" id="HJF91547.1"/>
    </source>
</evidence>
<comment type="caution">
    <text evidence="2">The sequence shown here is derived from an EMBL/GenBank/DDBJ whole genome shotgun (WGS) entry which is preliminary data.</text>
</comment>
<reference evidence="2" key="1">
    <citation type="journal article" date="2021" name="PeerJ">
        <title>Extensive microbial diversity within the chicken gut microbiome revealed by metagenomics and culture.</title>
        <authorList>
            <person name="Gilroy R."/>
            <person name="Ravi A."/>
            <person name="Getino M."/>
            <person name="Pursley I."/>
            <person name="Horton D.L."/>
            <person name="Alikhan N.F."/>
            <person name="Baker D."/>
            <person name="Gharbi K."/>
            <person name="Hall N."/>
            <person name="Watson M."/>
            <person name="Adriaenssens E.M."/>
            <person name="Foster-Nyarko E."/>
            <person name="Jarju S."/>
            <person name="Secka A."/>
            <person name="Antonio M."/>
            <person name="Oren A."/>
            <person name="Chaudhuri R.R."/>
            <person name="La Ragione R."/>
            <person name="Hildebrand F."/>
            <person name="Pallen M.J."/>
        </authorList>
    </citation>
    <scope>NUCLEOTIDE SEQUENCE</scope>
    <source>
        <strain evidence="2">CHK55-1828</strain>
    </source>
</reference>
<evidence type="ECO:0000313" key="3">
    <source>
        <dbReference type="Proteomes" id="UP000717835"/>
    </source>
</evidence>
<dbReference type="RefSeq" id="WP_276826840.1">
    <property type="nucleotide sequence ID" value="NZ_DYVX01000035.1"/>
</dbReference>
<feature type="compositionally biased region" description="Pro residues" evidence="1">
    <location>
        <begin position="81"/>
        <end position="99"/>
    </location>
</feature>
<protein>
    <recommendedName>
        <fullName evidence="4">Transglutaminase-like domain-containing protein</fullName>
    </recommendedName>
</protein>
<evidence type="ECO:0008006" key="4">
    <source>
        <dbReference type="Google" id="ProtNLM"/>
    </source>
</evidence>
<dbReference type="Gene3D" id="3.10.620.30">
    <property type="match status" value="1"/>
</dbReference>
<feature type="region of interest" description="Disordered" evidence="1">
    <location>
        <begin position="75"/>
        <end position="130"/>
    </location>
</feature>